<evidence type="ECO:0000259" key="1">
    <source>
        <dbReference type="Pfam" id="PF08242"/>
    </source>
</evidence>
<evidence type="ECO:0000313" key="3">
    <source>
        <dbReference type="Proteomes" id="UP000648908"/>
    </source>
</evidence>
<protein>
    <submittedName>
        <fullName evidence="2">Class I SAM-dependent methyltransferase</fullName>
    </submittedName>
</protein>
<feature type="domain" description="Methyltransferase type 12" evidence="1">
    <location>
        <begin position="54"/>
        <end position="146"/>
    </location>
</feature>
<dbReference type="EMBL" id="JAESVN010000008">
    <property type="protein sequence ID" value="MBL4918748.1"/>
    <property type="molecule type" value="Genomic_DNA"/>
</dbReference>
<comment type="caution">
    <text evidence="2">The sequence shown here is derived from an EMBL/GenBank/DDBJ whole genome shotgun (WGS) entry which is preliminary data.</text>
</comment>
<dbReference type="Pfam" id="PF08242">
    <property type="entry name" value="Methyltransf_12"/>
    <property type="match status" value="1"/>
</dbReference>
<proteinExistence type="predicted"/>
<dbReference type="AlphaFoldDB" id="A0A8K0VEH3"/>
<keyword evidence="2" id="KW-0808">Transferase</keyword>
<name>A0A8K0VEH3_9RHOB</name>
<dbReference type="InterPro" id="IPR029063">
    <property type="entry name" value="SAM-dependent_MTases_sf"/>
</dbReference>
<dbReference type="InterPro" id="IPR013217">
    <property type="entry name" value="Methyltransf_12"/>
</dbReference>
<reference evidence="2" key="1">
    <citation type="submission" date="2021-01" db="EMBL/GenBank/DDBJ databases">
        <title>Tabrizicola alba sp. nov. a motile alkaliphilic bacterium isolated from a soda lake.</title>
        <authorList>
            <person name="Szuroczki S."/>
            <person name="Abbaszade G."/>
            <person name="Schumann P."/>
            <person name="Toth E."/>
        </authorList>
    </citation>
    <scope>NUCLEOTIDE SEQUENCE</scope>
    <source>
        <strain evidence="2">DMG-N-6</strain>
    </source>
</reference>
<dbReference type="CDD" id="cd02440">
    <property type="entry name" value="AdoMet_MTases"/>
    <property type="match status" value="1"/>
</dbReference>
<keyword evidence="3" id="KW-1185">Reference proteome</keyword>
<dbReference type="RefSeq" id="WP_202689725.1">
    <property type="nucleotide sequence ID" value="NZ_JAESVN010000008.1"/>
</dbReference>
<dbReference type="Gene3D" id="3.40.50.150">
    <property type="entry name" value="Vaccinia Virus protein VP39"/>
    <property type="match status" value="1"/>
</dbReference>
<organism evidence="2 3">
    <name type="scientific">Szabonella alba</name>
    <dbReference type="NCBI Taxonomy" id="2804194"/>
    <lineage>
        <taxon>Bacteria</taxon>
        <taxon>Pseudomonadati</taxon>
        <taxon>Pseudomonadota</taxon>
        <taxon>Alphaproteobacteria</taxon>
        <taxon>Rhodobacterales</taxon>
        <taxon>Paracoccaceae</taxon>
        <taxon>Szabonella</taxon>
    </lineage>
</organism>
<dbReference type="SUPFAM" id="SSF53335">
    <property type="entry name" value="S-adenosyl-L-methionine-dependent methyltransferases"/>
    <property type="match status" value="1"/>
</dbReference>
<gene>
    <name evidence="2" type="ORF">JL811_16095</name>
</gene>
<sequence>MTRPISPYLTDGFYADALARGRHRDIIGGRWDETGLIQMRLLIAEGLLPRHRLLDIGCGPLRTGCRLVSYLNPGHYWGTDLSHDLMIEGWHRELTESGRARLPQTQLIADDGFAFPGLPDHFDVLFCFAVFTHLPIGHLDQGLTGITSRFGQFEKLLFTVFLAPDPAFDAPFRQVDGVVTHPDRTPYHFRESDVMRLCAKAGLRAERRDLRLPRGQVLFAATRAD</sequence>
<dbReference type="Proteomes" id="UP000648908">
    <property type="component" value="Unassembled WGS sequence"/>
</dbReference>
<keyword evidence="2" id="KW-0489">Methyltransferase</keyword>
<dbReference type="GO" id="GO:0032259">
    <property type="term" value="P:methylation"/>
    <property type="evidence" value="ECO:0007669"/>
    <property type="project" value="UniProtKB-KW"/>
</dbReference>
<accession>A0A8K0VEH3</accession>
<evidence type="ECO:0000313" key="2">
    <source>
        <dbReference type="EMBL" id="MBL4918748.1"/>
    </source>
</evidence>
<dbReference type="GO" id="GO:0008168">
    <property type="term" value="F:methyltransferase activity"/>
    <property type="evidence" value="ECO:0007669"/>
    <property type="project" value="UniProtKB-KW"/>
</dbReference>